<keyword evidence="7 9" id="KW-0406">Ion transport</keyword>
<feature type="transmembrane region" description="Helical" evidence="9">
    <location>
        <begin position="360"/>
        <end position="388"/>
    </location>
</feature>
<dbReference type="GO" id="GO:0030955">
    <property type="term" value="F:potassium ion binding"/>
    <property type="evidence" value="ECO:0007669"/>
    <property type="project" value="UniProtKB-UniRule"/>
</dbReference>
<dbReference type="HAMAP" id="MF_01129">
    <property type="entry name" value="PPase_energized_pump"/>
    <property type="match status" value="1"/>
</dbReference>
<dbReference type="PANTHER" id="PTHR31998">
    <property type="entry name" value="K(+)-INSENSITIVE PYROPHOSPHATE-ENERGIZED PROTON PUMP"/>
    <property type="match status" value="1"/>
</dbReference>
<dbReference type="EMBL" id="DRBW01000013">
    <property type="protein sequence ID" value="HDM89633.1"/>
    <property type="molecule type" value="Genomic_DNA"/>
</dbReference>
<evidence type="ECO:0000256" key="2">
    <source>
        <dbReference type="ARBA" id="ARBA00022448"/>
    </source>
</evidence>
<dbReference type="GO" id="GO:0005886">
    <property type="term" value="C:plasma membrane"/>
    <property type="evidence" value="ECO:0007669"/>
    <property type="project" value="UniProtKB-SubCell"/>
</dbReference>
<comment type="subcellular location">
    <subcellularLocation>
        <location evidence="9">Cell membrane</location>
        <topology evidence="9">Multi-pass membrane protein</topology>
    </subcellularLocation>
    <subcellularLocation>
        <location evidence="1">Endomembrane system</location>
        <topology evidence="1">Multi-pass membrane protein</topology>
    </subcellularLocation>
</comment>
<feature type="site" description="Determinant of potassium dependence" evidence="9">
    <location>
        <position position="449"/>
    </location>
</feature>
<keyword evidence="9" id="KW-1003">Cell membrane</keyword>
<dbReference type="GO" id="GO:0004427">
    <property type="term" value="F:inorganic diphosphate phosphatase activity"/>
    <property type="evidence" value="ECO:0007669"/>
    <property type="project" value="UniProtKB-UniRule"/>
</dbReference>
<feature type="transmembrane region" description="Helical" evidence="9">
    <location>
        <begin position="159"/>
        <end position="180"/>
    </location>
</feature>
<feature type="transmembrane region" description="Helical" evidence="9">
    <location>
        <begin position="55"/>
        <end position="72"/>
    </location>
</feature>
<comment type="subunit">
    <text evidence="9">Homodimer.</text>
</comment>
<evidence type="ECO:0000313" key="10">
    <source>
        <dbReference type="EMBL" id="HDM89633.1"/>
    </source>
</evidence>
<dbReference type="GO" id="GO:0006814">
    <property type="term" value="P:sodium ion transport"/>
    <property type="evidence" value="ECO:0007669"/>
    <property type="project" value="UniProtKB-UniRule"/>
</dbReference>
<dbReference type="GO" id="GO:0009678">
    <property type="term" value="F:diphosphate hydrolysis-driven proton transmembrane transporter activity"/>
    <property type="evidence" value="ECO:0007669"/>
    <property type="project" value="UniProtKB-UniRule"/>
</dbReference>
<comment type="catalytic activity">
    <reaction evidence="9">
        <text>Na(+)(in) + diphosphate + H2O = Na(+)(out) + 2 phosphate + H(+)</text>
        <dbReference type="Rhea" id="RHEA:57884"/>
        <dbReference type="ChEBI" id="CHEBI:15377"/>
        <dbReference type="ChEBI" id="CHEBI:15378"/>
        <dbReference type="ChEBI" id="CHEBI:29101"/>
        <dbReference type="ChEBI" id="CHEBI:33019"/>
        <dbReference type="ChEBI" id="CHEBI:43474"/>
        <dbReference type="EC" id="7.2.3.1"/>
    </reaction>
</comment>
<evidence type="ECO:0000256" key="3">
    <source>
        <dbReference type="ARBA" id="ARBA00022692"/>
    </source>
</evidence>
<feature type="transmembrane region" description="Helical" evidence="9">
    <location>
        <begin position="394"/>
        <end position="414"/>
    </location>
</feature>
<feature type="transmembrane region" description="Helical" evidence="9">
    <location>
        <begin position="122"/>
        <end position="153"/>
    </location>
</feature>
<comment type="function">
    <text evidence="9">Sodium pump that utilizes the energy of pyrophosphate hydrolysis as the driving force for Na(+) movement across the membrane.</text>
</comment>
<dbReference type="EC" id="7.2.3.1" evidence="9"/>
<dbReference type="AlphaFoldDB" id="A0A7C1BI47"/>
<evidence type="ECO:0000256" key="9">
    <source>
        <dbReference type="HAMAP-Rule" id="MF_01129"/>
    </source>
</evidence>
<keyword evidence="3 9" id="KW-0812">Transmembrane</keyword>
<comment type="caution">
    <text evidence="10">The sequence shown here is derived from an EMBL/GenBank/DDBJ whole genome shotgun (WGS) entry which is preliminary data.</text>
</comment>
<reference evidence="10" key="1">
    <citation type="journal article" date="2020" name="mSystems">
        <title>Genome- and Community-Level Interaction Insights into Carbon Utilization and Element Cycling Functions of Hydrothermarchaeota in Hydrothermal Sediment.</title>
        <authorList>
            <person name="Zhou Z."/>
            <person name="Liu Y."/>
            <person name="Xu W."/>
            <person name="Pan J."/>
            <person name="Luo Z.H."/>
            <person name="Li M."/>
        </authorList>
    </citation>
    <scope>NUCLEOTIDE SEQUENCE [LARGE SCALE GENOMIC DNA]</scope>
    <source>
        <strain evidence="10">HyVt-237</strain>
    </source>
</reference>
<organism evidence="10">
    <name type="scientific">candidate division WOR-3 bacterium</name>
    <dbReference type="NCBI Taxonomy" id="2052148"/>
    <lineage>
        <taxon>Bacteria</taxon>
        <taxon>Bacteria division WOR-3</taxon>
    </lineage>
</organism>
<protein>
    <recommendedName>
        <fullName evidence="9">Putative K(+)-stimulated pyrophosphate-energized sodium pump</fullName>
        <ecNumber evidence="9">7.2.3.1</ecNumber>
    </recommendedName>
    <alternativeName>
        <fullName evidence="9">Membrane-bound sodium-translocating pyrophosphatase</fullName>
    </alternativeName>
    <alternativeName>
        <fullName evidence="9">Pyrophosphate-energized inorganic pyrophosphatase</fullName>
        <shortName evidence="9">Na(+)-PPase</shortName>
    </alternativeName>
</protein>
<feature type="transmembrane region" description="Helical" evidence="9">
    <location>
        <begin position="483"/>
        <end position="501"/>
    </location>
</feature>
<keyword evidence="4 9" id="KW-0460">Magnesium</keyword>
<keyword evidence="2 9" id="KW-0813">Transport</keyword>
<feature type="transmembrane region" description="Helical" evidence="9">
    <location>
        <begin position="645"/>
        <end position="665"/>
    </location>
</feature>
<keyword evidence="9" id="KW-0630">Potassium</keyword>
<feature type="transmembrane region" description="Helical" evidence="9">
    <location>
        <begin position="78"/>
        <end position="101"/>
    </location>
</feature>
<keyword evidence="6 9" id="KW-1133">Transmembrane helix</keyword>
<evidence type="ECO:0000256" key="4">
    <source>
        <dbReference type="ARBA" id="ARBA00022842"/>
    </source>
</evidence>
<gene>
    <name evidence="9" type="primary">hppA</name>
    <name evidence="10" type="ORF">ENG67_00300</name>
</gene>
<evidence type="ECO:0000256" key="5">
    <source>
        <dbReference type="ARBA" id="ARBA00022967"/>
    </source>
</evidence>
<accession>A0A7C1BI47</accession>
<feature type="transmembrane region" description="Helical" evidence="9">
    <location>
        <begin position="290"/>
        <end position="313"/>
    </location>
</feature>
<dbReference type="PIRSF" id="PIRSF001265">
    <property type="entry name" value="H+-PPase"/>
    <property type="match status" value="1"/>
</dbReference>
<feature type="transmembrane region" description="Helical" evidence="9">
    <location>
        <begin position="580"/>
        <end position="602"/>
    </location>
</feature>
<keyword evidence="10" id="KW-0378">Hydrolase</keyword>
<feature type="transmembrane region" description="Helical" evidence="9">
    <location>
        <begin position="258"/>
        <end position="278"/>
    </location>
</feature>
<dbReference type="GO" id="GO:0012505">
    <property type="term" value="C:endomembrane system"/>
    <property type="evidence" value="ECO:0007669"/>
    <property type="project" value="UniProtKB-SubCell"/>
</dbReference>
<dbReference type="NCBIfam" id="TIGR01104">
    <property type="entry name" value="V_PPase"/>
    <property type="match status" value="1"/>
</dbReference>
<evidence type="ECO:0000256" key="7">
    <source>
        <dbReference type="ARBA" id="ARBA00023065"/>
    </source>
</evidence>
<name>A0A7C1BI47_UNCW3</name>
<feature type="transmembrane region" description="Helical" evidence="9">
    <location>
        <begin position="554"/>
        <end position="574"/>
    </location>
</feature>
<dbReference type="NCBIfam" id="NF001960">
    <property type="entry name" value="PRK00733.3-5"/>
    <property type="match status" value="1"/>
</dbReference>
<evidence type="ECO:0000256" key="6">
    <source>
        <dbReference type="ARBA" id="ARBA00022989"/>
    </source>
</evidence>
<keyword evidence="9" id="KW-0915">Sodium</keyword>
<comment type="caution">
    <text evidence="9">Lacks conserved residue(s) required for the propagation of feature annotation.</text>
</comment>
<feature type="transmembrane region" description="Helical" evidence="9">
    <location>
        <begin position="454"/>
        <end position="471"/>
    </location>
</feature>
<feature type="transmembrane region" description="Helical" evidence="9">
    <location>
        <begin position="319"/>
        <end position="339"/>
    </location>
</feature>
<proteinExistence type="inferred from homology"/>
<comment type="activity regulation">
    <text evidence="9">Requires K(+) for maximal activity.</text>
</comment>
<keyword evidence="9" id="KW-0739">Sodium transport</keyword>
<evidence type="ECO:0000256" key="1">
    <source>
        <dbReference type="ARBA" id="ARBA00004127"/>
    </source>
</evidence>
<comment type="cofactor">
    <cofactor evidence="9">
        <name>Mg(2+)</name>
        <dbReference type="ChEBI" id="CHEBI:18420"/>
    </cofactor>
</comment>
<dbReference type="InterPro" id="IPR004131">
    <property type="entry name" value="PPase-energised_H-pump"/>
</dbReference>
<dbReference type="Proteomes" id="UP000885931">
    <property type="component" value="Unassembled WGS sequence"/>
</dbReference>
<dbReference type="GO" id="GO:0000287">
    <property type="term" value="F:magnesium ion binding"/>
    <property type="evidence" value="ECO:0007669"/>
    <property type="project" value="UniProtKB-UniRule"/>
</dbReference>
<comment type="similarity">
    <text evidence="9">Belongs to the H(+)-translocating pyrophosphatase (TC 3.A.10) family. K(+)-stimulated subfamily.</text>
</comment>
<keyword evidence="5 9" id="KW-1278">Translocase</keyword>
<sequence length="669" mass="69352">MAWYAFGAALLAVLYSILVARYVIRKSPGTEEMKSISDYIHEGAMAFLKREYRTISWFIAFVILLLLVGLSLQRGFTYALLTVISYVVGAFLSLSAGYFGMQISTRANSRTADAARRSFAEALNVAFFGGSVMGMLVVGLGLLGLSILYIIMLKVTGDLVMAASVLSGFSMGASSVALFARVGGGIYTKAADVGADLVGKVEVGIPEDDPRNPAVIADNVGDNVGDCAGMGADLYESYVGSVLSGIVIASAMGDVRGISLAFLLVAIGIVTSLLGVIFIKGAKSNPQGALFRTTVAAAVLFAIGAFIAVRLIFGDIRLYWAILGGLISGLVIGYVALYASTGRRIEEIAEASTTGVATNIITGISVGMMSTVLPLVAIAGAIVVAFWAGGFYGVALAGIGMLSITGITVSVDAYGPIADNAGGIAEMAGLPPEVREVTDSLDAAGNTTAAIGKGFAIGSAALTALALFSAYTQVAGIRVLDLLNAKVIAGLFVGGAMPFFFSASVMKAVGRTAFHVVEEVRRQFREIKGLLEGKAKADYARTVDITTRGALKEMIIPGLVAFFTPIIIGSIFGLSTLGGFLAGSLIVGVPLAIFMANSGAAWDNAKKYIEAGNLGGKGSKAHKAAVEGDTVGDPFKDTAGPSLNILLKLMAIVSLVFAPFMKFIYNLIF</sequence>
<dbReference type="Pfam" id="PF03030">
    <property type="entry name" value="H_PPase"/>
    <property type="match status" value="1"/>
</dbReference>
<feature type="transmembrane region" description="Helical" evidence="9">
    <location>
        <begin position="6"/>
        <end position="24"/>
    </location>
</feature>
<evidence type="ECO:0000256" key="8">
    <source>
        <dbReference type="ARBA" id="ARBA00023136"/>
    </source>
</evidence>
<keyword evidence="8 9" id="KW-0472">Membrane</keyword>